<dbReference type="PANTHER" id="PTHR42085:SF1">
    <property type="entry name" value="F-BOX DOMAIN-CONTAINING PROTEIN"/>
    <property type="match status" value="1"/>
</dbReference>
<accession>F9XMT5</accession>
<dbReference type="OrthoDB" id="3650883at2759"/>
<organism evidence="1 2">
    <name type="scientific">Zymoseptoria tritici (strain CBS 115943 / IPO323)</name>
    <name type="common">Speckled leaf blotch fungus</name>
    <name type="synonym">Septoria tritici</name>
    <dbReference type="NCBI Taxonomy" id="336722"/>
    <lineage>
        <taxon>Eukaryota</taxon>
        <taxon>Fungi</taxon>
        <taxon>Dikarya</taxon>
        <taxon>Ascomycota</taxon>
        <taxon>Pezizomycotina</taxon>
        <taxon>Dothideomycetes</taxon>
        <taxon>Dothideomycetidae</taxon>
        <taxon>Mycosphaerellales</taxon>
        <taxon>Mycosphaerellaceae</taxon>
        <taxon>Zymoseptoria</taxon>
    </lineage>
</organism>
<sequence>MAAMYPPREGTRAALALQRMKEWPSVRPTLGPILEKRRKVRGSELISPRLMWDLSTLYSDDEWTILDGVNAMELVPTLAEWPGRRHHLDPLCVFLNRIAESVYPEWLASADERAAKEAKVDKRPFRFLDLPAEIRTQIYDIVAADMHPKGLVRRQRIGTYWDHELLGTPLAQVNKQLRSEFLPRWFRIGECIVWGDSECDQSWLSLFGASRVPLMRNFDFQFGDDSVKVELQGAPASVNYDCANNKFFLLPQESSISSGQRIRVSSPKAWNSTSAEVRKLRDDDFESKFQSFVESLLEEDGDGYVYLTAEGLVQIIEHLQGTVVPTQAVDVSKRQDSVVITALQIRTGPGASHVALIVNIATSTATYTHMPVLHVAESQVPQDSSQGHIGRNEALQGMF</sequence>
<evidence type="ECO:0000313" key="2">
    <source>
        <dbReference type="Proteomes" id="UP000008062"/>
    </source>
</evidence>
<dbReference type="GeneID" id="13396540"/>
<dbReference type="InterPro" id="IPR038883">
    <property type="entry name" value="AN11006-like"/>
</dbReference>
<gene>
    <name evidence="1" type="ORF">MYCGRDRAFT_96565</name>
</gene>
<dbReference type="PANTHER" id="PTHR42085">
    <property type="entry name" value="F-BOX DOMAIN-CONTAINING PROTEIN"/>
    <property type="match status" value="1"/>
</dbReference>
<proteinExistence type="predicted"/>
<name>F9XMT5_ZYMTI</name>
<evidence type="ECO:0008006" key="3">
    <source>
        <dbReference type="Google" id="ProtNLM"/>
    </source>
</evidence>
<dbReference type="Proteomes" id="UP000008062">
    <property type="component" value="Chromosome 11"/>
</dbReference>
<dbReference type="AlphaFoldDB" id="F9XMT5"/>
<dbReference type="eggNOG" id="ENOG502T3J3">
    <property type="taxonomic scope" value="Eukaryota"/>
</dbReference>
<dbReference type="RefSeq" id="XP_003848662.1">
    <property type="nucleotide sequence ID" value="XM_003848614.1"/>
</dbReference>
<evidence type="ECO:0000313" key="1">
    <source>
        <dbReference type="EMBL" id="EGP83638.1"/>
    </source>
</evidence>
<dbReference type="KEGG" id="ztr:MYCGRDRAFT_96565"/>
<reference evidence="1 2" key="1">
    <citation type="journal article" date="2011" name="PLoS Genet.">
        <title>Finished genome of the fungal wheat pathogen Mycosphaerella graminicola reveals dispensome structure, chromosome plasticity, and stealth pathogenesis.</title>
        <authorList>
            <person name="Goodwin S.B."/>
            <person name="Ben M'barek S."/>
            <person name="Dhillon B."/>
            <person name="Wittenberg A.H.J."/>
            <person name="Crane C.F."/>
            <person name="Hane J.K."/>
            <person name="Foster A.J."/>
            <person name="Van der Lee T.A.J."/>
            <person name="Grimwood J."/>
            <person name="Aerts A."/>
            <person name="Antoniw J."/>
            <person name="Bailey A."/>
            <person name="Bluhm B."/>
            <person name="Bowler J."/>
            <person name="Bristow J."/>
            <person name="van der Burgt A."/>
            <person name="Canto-Canche B."/>
            <person name="Churchill A.C.L."/>
            <person name="Conde-Ferraez L."/>
            <person name="Cools H.J."/>
            <person name="Coutinho P.M."/>
            <person name="Csukai M."/>
            <person name="Dehal P."/>
            <person name="De Wit P."/>
            <person name="Donzelli B."/>
            <person name="van de Geest H.C."/>
            <person name="van Ham R.C.H.J."/>
            <person name="Hammond-Kosack K.E."/>
            <person name="Henrissat B."/>
            <person name="Kilian A."/>
            <person name="Kobayashi A.K."/>
            <person name="Koopmann E."/>
            <person name="Kourmpetis Y."/>
            <person name="Kuzniar A."/>
            <person name="Lindquist E."/>
            <person name="Lombard V."/>
            <person name="Maliepaard C."/>
            <person name="Martins N."/>
            <person name="Mehrabi R."/>
            <person name="Nap J.P.H."/>
            <person name="Ponomarenko A."/>
            <person name="Rudd J.J."/>
            <person name="Salamov A."/>
            <person name="Schmutz J."/>
            <person name="Schouten H.J."/>
            <person name="Shapiro H."/>
            <person name="Stergiopoulos I."/>
            <person name="Torriani S.F.F."/>
            <person name="Tu H."/>
            <person name="de Vries R.P."/>
            <person name="Waalwijk C."/>
            <person name="Ware S.B."/>
            <person name="Wiebenga A."/>
            <person name="Zwiers L.-H."/>
            <person name="Oliver R.P."/>
            <person name="Grigoriev I.V."/>
            <person name="Kema G.H.J."/>
        </authorList>
    </citation>
    <scope>NUCLEOTIDE SEQUENCE [LARGE SCALE GENOMIC DNA]</scope>
    <source>
        <strain evidence="2">CBS 115943 / IPO323</strain>
    </source>
</reference>
<keyword evidence="2" id="KW-1185">Reference proteome</keyword>
<protein>
    <recommendedName>
        <fullName evidence="3">F-box domain-containing protein</fullName>
    </recommendedName>
</protein>
<dbReference type="HOGENOM" id="CLU_691175_0_0_1"/>
<dbReference type="InParanoid" id="F9XMT5"/>
<dbReference type="EMBL" id="CM001206">
    <property type="protein sequence ID" value="EGP83638.1"/>
    <property type="molecule type" value="Genomic_DNA"/>
</dbReference>